<dbReference type="NCBIfam" id="NF041384">
    <property type="entry name" value="YHS_seleno_dom"/>
    <property type="match status" value="1"/>
</dbReference>
<feature type="chain" id="PRO_5006918356" evidence="1">
    <location>
        <begin position="23"/>
        <end position="152"/>
    </location>
</feature>
<evidence type="ECO:0000313" key="3">
    <source>
        <dbReference type="EMBL" id="KTD65252.1"/>
    </source>
</evidence>
<evidence type="ECO:0000256" key="1">
    <source>
        <dbReference type="SAM" id="SignalP"/>
    </source>
</evidence>
<evidence type="ECO:0000313" key="4">
    <source>
        <dbReference type="Proteomes" id="UP000054877"/>
    </source>
</evidence>
<accession>A0A0W0Z809</accession>
<sequence length="152" mass="16793">MKRINIFVLSLLTALFLVPAMAASTSTAVSTVADQGYDLVSYHQQGGPVRGNGDYPVYYKGAAYIFANSENKNAFKDNPEKYLPAYGGYCAFGVSVGKKFISDPLAWKIVDGKLYLNLNQRVSKIWSKDIPGYIKKADLQWPGIKDKSPDEL</sequence>
<dbReference type="PATRIC" id="fig|452.5.peg.781"/>
<dbReference type="RefSeq" id="WP_058482662.1">
    <property type="nucleotide sequence ID" value="NZ_CAAAII010000015.1"/>
</dbReference>
<protein>
    <submittedName>
        <fullName evidence="3">YHS domain protein</fullName>
    </submittedName>
</protein>
<evidence type="ECO:0000259" key="2">
    <source>
        <dbReference type="Pfam" id="PF04945"/>
    </source>
</evidence>
<dbReference type="AlphaFoldDB" id="A0A0W0Z809"/>
<keyword evidence="1" id="KW-0732">Signal</keyword>
<proteinExistence type="predicted"/>
<dbReference type="Proteomes" id="UP000054877">
    <property type="component" value="Unassembled WGS sequence"/>
</dbReference>
<gene>
    <name evidence="3" type="ORF">Lspi_0712</name>
</gene>
<name>A0A0W0Z809_LEGSP</name>
<dbReference type="InterPro" id="IPR007029">
    <property type="entry name" value="YHS_dom"/>
</dbReference>
<feature type="signal peptide" evidence="1">
    <location>
        <begin position="1"/>
        <end position="22"/>
    </location>
</feature>
<dbReference type="OrthoDB" id="344729at2"/>
<organism evidence="3 4">
    <name type="scientific">Legionella spiritensis</name>
    <dbReference type="NCBI Taxonomy" id="452"/>
    <lineage>
        <taxon>Bacteria</taxon>
        <taxon>Pseudomonadati</taxon>
        <taxon>Pseudomonadota</taxon>
        <taxon>Gammaproteobacteria</taxon>
        <taxon>Legionellales</taxon>
        <taxon>Legionellaceae</taxon>
        <taxon>Legionella</taxon>
    </lineage>
</organism>
<dbReference type="EMBL" id="LNYX01000008">
    <property type="protein sequence ID" value="KTD65252.1"/>
    <property type="molecule type" value="Genomic_DNA"/>
</dbReference>
<keyword evidence="4" id="KW-1185">Reference proteome</keyword>
<feature type="domain" description="YHS" evidence="2">
    <location>
        <begin position="41"/>
        <end position="85"/>
    </location>
</feature>
<dbReference type="Pfam" id="PF04945">
    <property type="entry name" value="YHS"/>
    <property type="match status" value="1"/>
</dbReference>
<dbReference type="STRING" id="452.Lspi_0712"/>
<reference evidence="3 4" key="1">
    <citation type="submission" date="2015-11" db="EMBL/GenBank/DDBJ databases">
        <title>Genomic analysis of 38 Legionella species identifies large and diverse effector repertoires.</title>
        <authorList>
            <person name="Burstein D."/>
            <person name="Amaro F."/>
            <person name="Zusman T."/>
            <person name="Lifshitz Z."/>
            <person name="Cohen O."/>
            <person name="Gilbert J.A."/>
            <person name="Pupko T."/>
            <person name="Shuman H.A."/>
            <person name="Segal G."/>
        </authorList>
    </citation>
    <scope>NUCLEOTIDE SEQUENCE [LARGE SCALE GENOMIC DNA]</scope>
    <source>
        <strain evidence="3 4">Mt.St.Helens-9</strain>
    </source>
</reference>
<comment type="caution">
    <text evidence="3">The sequence shown here is derived from an EMBL/GenBank/DDBJ whole genome shotgun (WGS) entry which is preliminary data.</text>
</comment>